<evidence type="ECO:0000313" key="10">
    <source>
        <dbReference type="EMBL" id="KAG5456022.1"/>
    </source>
</evidence>
<evidence type="ECO:0000256" key="8">
    <source>
        <dbReference type="ARBA" id="ARBA00048336"/>
    </source>
</evidence>
<comment type="subcellular location">
    <subcellularLocation>
        <location evidence="1 9">Nucleus</location>
    </subcellularLocation>
</comment>
<keyword evidence="11" id="KW-1185">Reference proteome</keyword>
<organism evidence="10 11">
    <name type="scientific">Olpidium bornovanus</name>
    <dbReference type="NCBI Taxonomy" id="278681"/>
    <lineage>
        <taxon>Eukaryota</taxon>
        <taxon>Fungi</taxon>
        <taxon>Fungi incertae sedis</taxon>
        <taxon>Olpidiomycota</taxon>
        <taxon>Olpidiomycotina</taxon>
        <taxon>Olpidiomycetes</taxon>
        <taxon>Olpidiales</taxon>
        <taxon>Olpidiaceae</taxon>
        <taxon>Olpidium</taxon>
    </lineage>
</organism>
<dbReference type="InterPro" id="IPR006811">
    <property type="entry name" value="RNA_pol_II_suA"/>
</dbReference>
<dbReference type="GO" id="GO:0006397">
    <property type="term" value="P:mRNA processing"/>
    <property type="evidence" value="ECO:0007669"/>
    <property type="project" value="UniProtKB-KW"/>
</dbReference>
<comment type="function">
    <text evidence="9">Processively dephosphorylates Ser-5 of the heptad repeats YSPTSPS in the C-terminal domain of the largest RNA polymerase II subunit (RPB1).</text>
</comment>
<dbReference type="Gene3D" id="6.10.140.550">
    <property type="match status" value="1"/>
</dbReference>
<comment type="similarity">
    <text evidence="2 9">Belongs to the SSU72 phosphatase family.</text>
</comment>
<comment type="subunit">
    <text evidence="9">Component of the cleavage and polyadenylation factor (CPF) complex.</text>
</comment>
<accession>A0A8H8DFJ7</accession>
<keyword evidence="6 9" id="KW-0539">Nucleus</keyword>
<proteinExistence type="inferred from homology"/>
<dbReference type="Pfam" id="PF04722">
    <property type="entry name" value="Ssu72"/>
    <property type="match status" value="2"/>
</dbReference>
<evidence type="ECO:0000256" key="2">
    <source>
        <dbReference type="ARBA" id="ARBA00008978"/>
    </source>
</evidence>
<evidence type="ECO:0000313" key="11">
    <source>
        <dbReference type="Proteomes" id="UP000673691"/>
    </source>
</evidence>
<evidence type="ECO:0000256" key="9">
    <source>
        <dbReference type="RuleBase" id="RU369031"/>
    </source>
</evidence>
<dbReference type="GO" id="GO:0005634">
    <property type="term" value="C:nucleus"/>
    <property type="evidence" value="ECO:0007669"/>
    <property type="project" value="UniProtKB-SubCell"/>
</dbReference>
<dbReference type="EC" id="3.1.3.16" evidence="9"/>
<comment type="function">
    <text evidence="9">Component of the cleavage and polyadenylation factor (CPF) complex, which plays a key role in polyadenylation-dependent pre-mRNA 3'-end formation and cooperates with cleavage factors including the CFIA complex and NAB4/CFIB. SSU72 is required for 3'-end formation of snoRNAs.</text>
</comment>
<dbReference type="GO" id="GO:0004722">
    <property type="term" value="F:protein serine/threonine phosphatase activity"/>
    <property type="evidence" value="ECO:0007669"/>
    <property type="project" value="UniProtKB-UniRule"/>
</dbReference>
<dbReference type="AlphaFoldDB" id="A0A8H8DFJ7"/>
<keyword evidence="4 9" id="KW-0378">Hydrolase</keyword>
<reference evidence="10 11" key="1">
    <citation type="journal article" name="Sci. Rep.">
        <title>Genome-scale phylogenetic analyses confirm Olpidium as the closest living zoosporic fungus to the non-flagellated, terrestrial fungi.</title>
        <authorList>
            <person name="Chang Y."/>
            <person name="Rochon D."/>
            <person name="Sekimoto S."/>
            <person name="Wang Y."/>
            <person name="Chovatia M."/>
            <person name="Sandor L."/>
            <person name="Salamov A."/>
            <person name="Grigoriev I.V."/>
            <person name="Stajich J.E."/>
            <person name="Spatafora J.W."/>
        </authorList>
    </citation>
    <scope>NUCLEOTIDE SEQUENCE [LARGE SCALE GENOMIC DNA]</scope>
    <source>
        <strain evidence="10">S191</strain>
    </source>
</reference>
<dbReference type="Proteomes" id="UP000673691">
    <property type="component" value="Unassembled WGS sequence"/>
</dbReference>
<sequence length="222" mass="24672">MRIKYEPEYGSSLRATSAPDFRTATKQSGSLAVSEKNAAWDSFLDASICTPRAFNLREVTYQVVRPVARRKGFDISSYGTGNSVRLPGPSIDKPNVYAFGTPYDDIYNELLQKDYNLSVGSVRRDSQRKRTARDGTLDRFAARVRLTEAHPPSPALSYMANGLLPMLDRNRKIKSAPERFQDAGQKFDVLLTCEERVFDAVCEGVKYGNHLGCIVPLLAPAA</sequence>
<dbReference type="PANTHER" id="PTHR20383">
    <property type="entry name" value="RNA POLYMERASE II SUBUNIT A C-TERMINAL DOMAIN PHOSPHATASE"/>
    <property type="match status" value="1"/>
</dbReference>
<keyword evidence="5 9" id="KW-0904">Protein phosphatase</keyword>
<evidence type="ECO:0000256" key="6">
    <source>
        <dbReference type="ARBA" id="ARBA00023242"/>
    </source>
</evidence>
<evidence type="ECO:0000256" key="1">
    <source>
        <dbReference type="ARBA" id="ARBA00004123"/>
    </source>
</evidence>
<comment type="caution">
    <text evidence="10">The sequence shown here is derived from an EMBL/GenBank/DDBJ whole genome shotgun (WGS) entry which is preliminary data.</text>
</comment>
<dbReference type="EMBL" id="JAEFCI010012405">
    <property type="protein sequence ID" value="KAG5456022.1"/>
    <property type="molecule type" value="Genomic_DNA"/>
</dbReference>
<keyword evidence="3 9" id="KW-0507">mRNA processing</keyword>
<comment type="catalytic activity">
    <reaction evidence="7 9">
        <text>O-phospho-L-seryl-[protein] + H2O = L-seryl-[protein] + phosphate</text>
        <dbReference type="Rhea" id="RHEA:20629"/>
        <dbReference type="Rhea" id="RHEA-COMP:9863"/>
        <dbReference type="Rhea" id="RHEA-COMP:11604"/>
        <dbReference type="ChEBI" id="CHEBI:15377"/>
        <dbReference type="ChEBI" id="CHEBI:29999"/>
        <dbReference type="ChEBI" id="CHEBI:43474"/>
        <dbReference type="ChEBI" id="CHEBI:83421"/>
        <dbReference type="EC" id="3.1.3.16"/>
    </reaction>
</comment>
<gene>
    <name evidence="10" type="ORF">BJ554DRAFT_4351</name>
</gene>
<evidence type="ECO:0000256" key="5">
    <source>
        <dbReference type="ARBA" id="ARBA00022912"/>
    </source>
</evidence>
<comment type="catalytic activity">
    <reaction evidence="8 9">
        <text>O-phospho-L-threonyl-[protein] + H2O = L-threonyl-[protein] + phosphate</text>
        <dbReference type="Rhea" id="RHEA:47004"/>
        <dbReference type="Rhea" id="RHEA-COMP:11060"/>
        <dbReference type="Rhea" id="RHEA-COMP:11605"/>
        <dbReference type="ChEBI" id="CHEBI:15377"/>
        <dbReference type="ChEBI" id="CHEBI:30013"/>
        <dbReference type="ChEBI" id="CHEBI:43474"/>
        <dbReference type="ChEBI" id="CHEBI:61977"/>
        <dbReference type="EC" id="3.1.3.16"/>
    </reaction>
</comment>
<protein>
    <recommendedName>
        <fullName evidence="9">RNA polymerase II subunit A C-terminal domain phosphatase SSU72</fullName>
        <shortName evidence="9">CTD phosphatase SSU72</shortName>
        <ecNumber evidence="9">3.1.3.16</ecNumber>
    </recommendedName>
</protein>
<evidence type="ECO:0000256" key="7">
    <source>
        <dbReference type="ARBA" id="ARBA00047761"/>
    </source>
</evidence>
<dbReference type="OrthoDB" id="57957at2759"/>
<evidence type="ECO:0000256" key="3">
    <source>
        <dbReference type="ARBA" id="ARBA00022664"/>
    </source>
</evidence>
<name>A0A8H8DFJ7_9FUNG</name>
<evidence type="ECO:0000256" key="4">
    <source>
        <dbReference type="ARBA" id="ARBA00022801"/>
    </source>
</evidence>